<dbReference type="Proteomes" id="UP000642488">
    <property type="component" value="Unassembled WGS sequence"/>
</dbReference>
<feature type="domain" description="PhoD-like phosphatase" evidence="1">
    <location>
        <begin position="115"/>
        <end position="329"/>
    </location>
</feature>
<evidence type="ECO:0000313" key="2">
    <source>
        <dbReference type="EMBL" id="MBJ3761483.1"/>
    </source>
</evidence>
<dbReference type="Gene3D" id="3.60.21.70">
    <property type="entry name" value="PhoD-like phosphatase"/>
    <property type="match status" value="1"/>
</dbReference>
<dbReference type="PANTHER" id="PTHR46689">
    <property type="entry name" value="MEMBRANE PROTEIN, PUTATIVE-RELATED"/>
    <property type="match status" value="1"/>
</dbReference>
<dbReference type="InterPro" id="IPR029052">
    <property type="entry name" value="Metallo-depent_PP-like"/>
</dbReference>
<dbReference type="InterPro" id="IPR043904">
    <property type="entry name" value="PhoD_2-like"/>
</dbReference>
<dbReference type="RefSeq" id="WP_198914643.1">
    <property type="nucleotide sequence ID" value="NZ_JAEKPD010000001.1"/>
</dbReference>
<accession>A0A934I764</accession>
<dbReference type="SUPFAM" id="SSF56300">
    <property type="entry name" value="Metallo-dependent phosphatases"/>
    <property type="match status" value="1"/>
</dbReference>
<dbReference type="InterPro" id="IPR018946">
    <property type="entry name" value="PhoD-like_MPP"/>
</dbReference>
<sequence>MIDGIAPDTLPMLHFRGLLEDRVRLAAVIVRRHGQTPPPLHTPDGAHEATPIGDGAGATLWRYTFELPVGRDAGYTFDGRRYAVTTDFSGDLSVAYTSCNGQEHGDLARPVASRNRMWRQLAERNARAPVHLLLQGGDQIYADEATHAHPLTRDWPDVPDRRLDPETRAELARSLHDAFFLRYATQAAQPGYADVAARIPSLCMWDDHDICDGWGSLPAKVLDSSIGRCLFSTARAAFLMFQMACTPDERPDIVTGDGHLSWHVALPGVSFVAPDLRSTRRPDRVMDDACWTDLETVFGKANSGHMFLLSSVPALGPRLSLIERAMQLTNRMEKYEDDLRDQWQSRAHRREWQRFLRLLLDRHGDPDTPVTVLSGEIHLATRATMDCSAGPLHQLVASGISHPAPPRLFARGLGTLARLGEAPLPEHPIRLRSLPGRPGIYCAQRNYLMLERSSGSWTAQWALEKTGLTPPLAL</sequence>
<dbReference type="AlphaFoldDB" id="A0A934I764"/>
<gene>
    <name evidence="2" type="ORF">ILP92_01790</name>
</gene>
<comment type="caution">
    <text evidence="2">The sequence shown here is derived from an EMBL/GenBank/DDBJ whole genome shotgun (WGS) entry which is preliminary data.</text>
</comment>
<reference evidence="2" key="1">
    <citation type="submission" date="2020-12" db="EMBL/GenBank/DDBJ databases">
        <title>Bacterial taxonomy.</title>
        <authorList>
            <person name="Pan X."/>
        </authorList>
    </citation>
    <scope>NUCLEOTIDE SEQUENCE</scope>
    <source>
        <strain evidence="2">KCTC 52957</strain>
    </source>
</reference>
<dbReference type="EMBL" id="JAEKPD010000001">
    <property type="protein sequence ID" value="MBJ3761483.1"/>
    <property type="molecule type" value="Genomic_DNA"/>
</dbReference>
<keyword evidence="3" id="KW-1185">Reference proteome</keyword>
<organism evidence="2 3">
    <name type="scientific">Palleronia pontilimi</name>
    <dbReference type="NCBI Taxonomy" id="1964209"/>
    <lineage>
        <taxon>Bacteria</taxon>
        <taxon>Pseudomonadati</taxon>
        <taxon>Pseudomonadota</taxon>
        <taxon>Alphaproteobacteria</taxon>
        <taxon>Rhodobacterales</taxon>
        <taxon>Roseobacteraceae</taxon>
        <taxon>Palleronia</taxon>
    </lineage>
</organism>
<dbReference type="InterPro" id="IPR038607">
    <property type="entry name" value="PhoD-like_sf"/>
</dbReference>
<evidence type="ECO:0000313" key="3">
    <source>
        <dbReference type="Proteomes" id="UP000642488"/>
    </source>
</evidence>
<proteinExistence type="predicted"/>
<dbReference type="GO" id="GO:0016020">
    <property type="term" value="C:membrane"/>
    <property type="evidence" value="ECO:0007669"/>
    <property type="project" value="TreeGrafter"/>
</dbReference>
<protein>
    <submittedName>
        <fullName evidence="2">Alkaline phosphatase family protein</fullName>
    </submittedName>
</protein>
<dbReference type="CDD" id="cd07389">
    <property type="entry name" value="MPP_PhoD"/>
    <property type="match status" value="1"/>
</dbReference>
<dbReference type="Pfam" id="PF19050">
    <property type="entry name" value="PhoD_2"/>
    <property type="match status" value="1"/>
</dbReference>
<name>A0A934I764_9RHOB</name>
<evidence type="ECO:0000259" key="1">
    <source>
        <dbReference type="Pfam" id="PF19050"/>
    </source>
</evidence>
<dbReference type="PANTHER" id="PTHR46689:SF1">
    <property type="entry name" value="PHOD-LIKE PHOSPHATASE DOMAIN-CONTAINING PROTEIN"/>
    <property type="match status" value="1"/>
</dbReference>